<accession>A0AAD8RUK7</accession>
<evidence type="ECO:0000256" key="2">
    <source>
        <dbReference type="SAM" id="MobiDB-lite"/>
    </source>
</evidence>
<keyword evidence="1" id="KW-0175">Coiled coil</keyword>
<sequence length="530" mass="58722">MGRRRHRWSGFSFPPSDFFLEILKTYGLQPHNISPNSVLAISNHVASAKAISGNPEISLFQYFFSVKKIRQSANSPHADPSHLCSARAASTPPADATDPSGFFYLKDVSDPASEKKLPAFKNCPANASIRTCASLPFHSGVLAASSRRRGLTGKDLTLSWFTKRIQPLQHRDRLMFEYTGRDDPMRATKDNLSADADKRIRVLIKISRELHVHVCNKDIHTNGSGTAQRTRKPHRRRKLPRLPAPLRGRSQHLPAPVRNAPRSAQHGYPEIGGGKKRLSLINTSNRGQPASQHFFKPSGQPPKAPKNLKRTKPSPASFPITPDVEVPPKASSTSKPDPKDIINIDDLPEDPAHHGDSAKGTSSPIPPPDQPSSAFAGPTEKAKLLQVTNATRVHLQPTPSFQKLTLAQRHAEVSAMLNKVWGKPDEEVRELADLEVSLKDFSPSTKCGRPARHAEIEGLRQNAENSQKAIQLLETRLQEETAKHSKFDELSAKIQVLEAENESLKEFVKTPRKIKRGRSCPKNMPATWRS</sequence>
<evidence type="ECO:0000313" key="5">
    <source>
        <dbReference type="Proteomes" id="UP001231189"/>
    </source>
</evidence>
<gene>
    <name evidence="4" type="ORF">QYE76_005507</name>
</gene>
<dbReference type="Proteomes" id="UP001231189">
    <property type="component" value="Unassembled WGS sequence"/>
</dbReference>
<comment type="caution">
    <text evidence="4">The sequence shown here is derived from an EMBL/GenBank/DDBJ whole genome shotgun (WGS) entry which is preliminary data.</text>
</comment>
<feature type="region of interest" description="Disordered" evidence="2">
    <location>
        <begin position="217"/>
        <end position="376"/>
    </location>
</feature>
<feature type="compositionally biased region" description="Polar residues" evidence="2">
    <location>
        <begin position="280"/>
        <end position="291"/>
    </location>
</feature>
<evidence type="ECO:0000259" key="3">
    <source>
        <dbReference type="Pfam" id="PF04195"/>
    </source>
</evidence>
<dbReference type="AlphaFoldDB" id="A0AAD8RUK7"/>
<reference evidence="4" key="1">
    <citation type="submission" date="2023-07" db="EMBL/GenBank/DDBJ databases">
        <title>A chromosome-level genome assembly of Lolium multiflorum.</title>
        <authorList>
            <person name="Chen Y."/>
            <person name="Copetti D."/>
            <person name="Kolliker R."/>
            <person name="Studer B."/>
        </authorList>
    </citation>
    <scope>NUCLEOTIDE SEQUENCE</scope>
    <source>
        <strain evidence="4">02402/16</strain>
        <tissue evidence="4">Leaf</tissue>
    </source>
</reference>
<keyword evidence="5" id="KW-1185">Reference proteome</keyword>
<dbReference type="PANTHER" id="PTHR33026:SF7">
    <property type="entry name" value="OS03G0100275 PROTEIN"/>
    <property type="match status" value="1"/>
</dbReference>
<name>A0AAD8RUK7_LOLMU</name>
<protein>
    <recommendedName>
        <fullName evidence="3">Transposase (putative) gypsy type domain-containing protein</fullName>
    </recommendedName>
</protein>
<proteinExistence type="predicted"/>
<dbReference type="PANTHER" id="PTHR33026">
    <property type="entry name" value="OS06G0360600 PROTEIN"/>
    <property type="match status" value="1"/>
</dbReference>
<feature type="compositionally biased region" description="Basic residues" evidence="2">
    <location>
        <begin position="229"/>
        <end position="240"/>
    </location>
</feature>
<evidence type="ECO:0000256" key="1">
    <source>
        <dbReference type="SAM" id="Coils"/>
    </source>
</evidence>
<organism evidence="4 5">
    <name type="scientific">Lolium multiflorum</name>
    <name type="common">Italian ryegrass</name>
    <name type="synonym">Lolium perenne subsp. multiflorum</name>
    <dbReference type="NCBI Taxonomy" id="4521"/>
    <lineage>
        <taxon>Eukaryota</taxon>
        <taxon>Viridiplantae</taxon>
        <taxon>Streptophyta</taxon>
        <taxon>Embryophyta</taxon>
        <taxon>Tracheophyta</taxon>
        <taxon>Spermatophyta</taxon>
        <taxon>Magnoliopsida</taxon>
        <taxon>Liliopsida</taxon>
        <taxon>Poales</taxon>
        <taxon>Poaceae</taxon>
        <taxon>BOP clade</taxon>
        <taxon>Pooideae</taxon>
        <taxon>Poodae</taxon>
        <taxon>Poeae</taxon>
        <taxon>Poeae Chloroplast Group 2 (Poeae type)</taxon>
        <taxon>Loliodinae</taxon>
        <taxon>Loliinae</taxon>
        <taxon>Lolium</taxon>
    </lineage>
</organism>
<feature type="coiled-coil region" evidence="1">
    <location>
        <begin position="456"/>
        <end position="507"/>
    </location>
</feature>
<feature type="domain" description="Transposase (putative) gypsy type" evidence="3">
    <location>
        <begin position="9"/>
        <end position="67"/>
    </location>
</feature>
<dbReference type="EMBL" id="JAUUTY010000005">
    <property type="protein sequence ID" value="KAK1631192.1"/>
    <property type="molecule type" value="Genomic_DNA"/>
</dbReference>
<dbReference type="Pfam" id="PF04195">
    <property type="entry name" value="Transposase_28"/>
    <property type="match status" value="1"/>
</dbReference>
<evidence type="ECO:0000313" key="4">
    <source>
        <dbReference type="EMBL" id="KAK1631192.1"/>
    </source>
</evidence>
<dbReference type="InterPro" id="IPR007321">
    <property type="entry name" value="Transposase_28"/>
</dbReference>